<evidence type="ECO:0000256" key="8">
    <source>
        <dbReference type="ARBA" id="ARBA00031427"/>
    </source>
</evidence>
<dbReference type="InterPro" id="IPR050147">
    <property type="entry name" value="Ser/Thr_Dehydratase"/>
</dbReference>
<name>A0A9X2G280_9MICO</name>
<comment type="similarity">
    <text evidence="3">Belongs to the serine/threonine dehydratase family.</text>
</comment>
<evidence type="ECO:0000256" key="4">
    <source>
        <dbReference type="ARBA" id="ARBA00012096"/>
    </source>
</evidence>
<dbReference type="PANTHER" id="PTHR48078:SF6">
    <property type="entry name" value="L-THREONINE DEHYDRATASE CATABOLIC TDCB"/>
    <property type="match status" value="1"/>
</dbReference>
<dbReference type="AlphaFoldDB" id="A0A9X2G280"/>
<organism evidence="10 11">
    <name type="scientific">Promicromonospora thailandica</name>
    <dbReference type="NCBI Taxonomy" id="765201"/>
    <lineage>
        <taxon>Bacteria</taxon>
        <taxon>Bacillati</taxon>
        <taxon>Actinomycetota</taxon>
        <taxon>Actinomycetes</taxon>
        <taxon>Micrococcales</taxon>
        <taxon>Promicromonosporaceae</taxon>
        <taxon>Promicromonospora</taxon>
    </lineage>
</organism>
<dbReference type="SUPFAM" id="SSF53686">
    <property type="entry name" value="Tryptophan synthase beta subunit-like PLP-dependent enzymes"/>
    <property type="match status" value="1"/>
</dbReference>
<reference evidence="10" key="1">
    <citation type="submission" date="2022-06" db="EMBL/GenBank/DDBJ databases">
        <title>Genomic Encyclopedia of Archaeal and Bacterial Type Strains, Phase II (KMG-II): from individual species to whole genera.</title>
        <authorList>
            <person name="Goeker M."/>
        </authorList>
    </citation>
    <scope>NUCLEOTIDE SEQUENCE</scope>
    <source>
        <strain evidence="10">DSM 26652</strain>
    </source>
</reference>
<dbReference type="PROSITE" id="PS00165">
    <property type="entry name" value="DEHYDRATASE_SER_THR"/>
    <property type="match status" value="1"/>
</dbReference>
<dbReference type="EMBL" id="JAMTCS010000009">
    <property type="protein sequence ID" value="MCP2265720.1"/>
    <property type="molecule type" value="Genomic_DNA"/>
</dbReference>
<dbReference type="GO" id="GO:0003941">
    <property type="term" value="F:L-serine ammonia-lyase activity"/>
    <property type="evidence" value="ECO:0007669"/>
    <property type="project" value="TreeGrafter"/>
</dbReference>
<accession>A0A9X2G280</accession>
<protein>
    <recommendedName>
        <fullName evidence="4">threonine ammonia-lyase</fullName>
        <ecNumber evidence="4">4.3.1.19</ecNumber>
    </recommendedName>
    <alternativeName>
        <fullName evidence="8">Threonine deaminase</fullName>
    </alternativeName>
</protein>
<dbReference type="NCBIfam" id="NF006094">
    <property type="entry name" value="PRK08246.1"/>
    <property type="match status" value="1"/>
</dbReference>
<sequence length="322" mass="32453">MTTPTTAETTPGTAEVTRDAIRAAAVLVRPHVRHTPVLDVDLADLGGPAHPLALKLECLQHSGSFKARGAFTSLLTRDVPAAGVVAASGGNHGAAVAYAAARLGVPATIFVPSVTSAAKADRIRGYGATLVVGGDRYADALAASEEFVAGTGAMTVHAYDQPATLVGQGTLGLEIGQDLPDLDTLLVAVGGGGLIGGIAAWFRGDVRVVAVEPEGAPTLHRALAAGEPVDAPTEGVAADSLAPQQVGRLMFPIAQQYVAESVLVSDDDIVSAQRALWDAARVVAEPGGATALAALLSGAYVPEPGERVAVLVCGANTTAVQL</sequence>
<evidence type="ECO:0000259" key="9">
    <source>
        <dbReference type="Pfam" id="PF00291"/>
    </source>
</evidence>
<dbReference type="FunFam" id="3.40.50.1100:FF:000005">
    <property type="entry name" value="Threonine dehydratase catabolic"/>
    <property type="match status" value="1"/>
</dbReference>
<dbReference type="Pfam" id="PF00291">
    <property type="entry name" value="PALP"/>
    <property type="match status" value="1"/>
</dbReference>
<evidence type="ECO:0000256" key="3">
    <source>
        <dbReference type="ARBA" id="ARBA00010869"/>
    </source>
</evidence>
<gene>
    <name evidence="10" type="ORF">APR03_003078</name>
</gene>
<dbReference type="InterPro" id="IPR036052">
    <property type="entry name" value="TrpB-like_PALP_sf"/>
</dbReference>
<evidence type="ECO:0000256" key="6">
    <source>
        <dbReference type="ARBA" id="ARBA00023239"/>
    </source>
</evidence>
<dbReference type="GO" id="GO:0030170">
    <property type="term" value="F:pyridoxal phosphate binding"/>
    <property type="evidence" value="ECO:0007669"/>
    <property type="project" value="InterPro"/>
</dbReference>
<keyword evidence="5" id="KW-0663">Pyridoxal phosphate</keyword>
<keyword evidence="11" id="KW-1185">Reference proteome</keyword>
<comment type="function">
    <text evidence="7">Catalyzes the anaerobic formation of alpha-ketobutyrate and ammonia from threonine in a two-step reaction. The first step involved a dehydration of threonine and a production of enamine intermediates (aminocrotonate), which tautomerizes to its imine form (iminobutyrate). Both intermediates are unstable and short-lived. The second step is the nonenzymatic hydrolysis of the enamine/imine intermediates to form 2-ketobutyrate and free ammonia. In the low water environment of the cell, the second step is accelerated by RidA.</text>
</comment>
<dbReference type="PANTHER" id="PTHR48078">
    <property type="entry name" value="THREONINE DEHYDRATASE, MITOCHONDRIAL-RELATED"/>
    <property type="match status" value="1"/>
</dbReference>
<comment type="caution">
    <text evidence="10">The sequence shown here is derived from an EMBL/GenBank/DDBJ whole genome shotgun (WGS) entry which is preliminary data.</text>
</comment>
<dbReference type="GO" id="GO:0006565">
    <property type="term" value="P:L-serine catabolic process"/>
    <property type="evidence" value="ECO:0007669"/>
    <property type="project" value="TreeGrafter"/>
</dbReference>
<dbReference type="Proteomes" id="UP001139493">
    <property type="component" value="Unassembled WGS sequence"/>
</dbReference>
<evidence type="ECO:0000313" key="10">
    <source>
        <dbReference type="EMBL" id="MCP2265720.1"/>
    </source>
</evidence>
<dbReference type="GO" id="GO:0006567">
    <property type="term" value="P:L-threonine catabolic process"/>
    <property type="evidence" value="ECO:0007669"/>
    <property type="project" value="TreeGrafter"/>
</dbReference>
<dbReference type="InterPro" id="IPR000634">
    <property type="entry name" value="Ser/Thr_deHydtase_PyrdxlP-BS"/>
</dbReference>
<dbReference type="EC" id="4.3.1.19" evidence="4"/>
<keyword evidence="6" id="KW-0456">Lyase</keyword>
<dbReference type="RefSeq" id="WP_253837046.1">
    <property type="nucleotide sequence ID" value="NZ_JAMTCS010000009.1"/>
</dbReference>
<evidence type="ECO:0000256" key="5">
    <source>
        <dbReference type="ARBA" id="ARBA00022898"/>
    </source>
</evidence>
<evidence type="ECO:0000313" key="11">
    <source>
        <dbReference type="Proteomes" id="UP001139493"/>
    </source>
</evidence>
<dbReference type="GO" id="GO:0004794">
    <property type="term" value="F:threonine deaminase activity"/>
    <property type="evidence" value="ECO:0007669"/>
    <property type="project" value="UniProtKB-EC"/>
</dbReference>
<dbReference type="InterPro" id="IPR001926">
    <property type="entry name" value="TrpB-like_PALP"/>
</dbReference>
<comment type="cofactor">
    <cofactor evidence="2">
        <name>pyridoxal 5'-phosphate</name>
        <dbReference type="ChEBI" id="CHEBI:597326"/>
    </cofactor>
</comment>
<comment type="catalytic activity">
    <reaction evidence="1">
        <text>L-threonine = 2-oxobutanoate + NH4(+)</text>
        <dbReference type="Rhea" id="RHEA:22108"/>
        <dbReference type="ChEBI" id="CHEBI:16763"/>
        <dbReference type="ChEBI" id="CHEBI:28938"/>
        <dbReference type="ChEBI" id="CHEBI:57926"/>
        <dbReference type="EC" id="4.3.1.19"/>
    </reaction>
</comment>
<dbReference type="Gene3D" id="3.40.50.1100">
    <property type="match status" value="2"/>
</dbReference>
<evidence type="ECO:0000256" key="2">
    <source>
        <dbReference type="ARBA" id="ARBA00001933"/>
    </source>
</evidence>
<evidence type="ECO:0000256" key="7">
    <source>
        <dbReference type="ARBA" id="ARBA00025527"/>
    </source>
</evidence>
<dbReference type="GO" id="GO:0009097">
    <property type="term" value="P:isoleucine biosynthetic process"/>
    <property type="evidence" value="ECO:0007669"/>
    <property type="project" value="TreeGrafter"/>
</dbReference>
<proteinExistence type="inferred from homology"/>
<evidence type="ECO:0000256" key="1">
    <source>
        <dbReference type="ARBA" id="ARBA00001274"/>
    </source>
</evidence>
<feature type="domain" description="Tryptophan synthase beta chain-like PALP" evidence="9">
    <location>
        <begin position="29"/>
        <end position="314"/>
    </location>
</feature>